<comment type="caution">
    <text evidence="5">The sequence shown here is derived from an EMBL/GenBank/DDBJ whole genome shotgun (WGS) entry which is preliminary data.</text>
</comment>
<dbReference type="Pfam" id="PF00501">
    <property type="entry name" value="AMP-binding"/>
    <property type="match status" value="1"/>
</dbReference>
<dbReference type="GO" id="GO:0006631">
    <property type="term" value="P:fatty acid metabolic process"/>
    <property type="evidence" value="ECO:0007669"/>
    <property type="project" value="TreeGrafter"/>
</dbReference>
<dbReference type="STRING" id="1890364.A0A2P6N8L9"/>
<keyword evidence="2 5" id="KW-0436">Ligase</keyword>
<dbReference type="Proteomes" id="UP000241769">
    <property type="component" value="Unassembled WGS sequence"/>
</dbReference>
<dbReference type="PROSITE" id="PS00455">
    <property type="entry name" value="AMP_BINDING"/>
    <property type="match status" value="1"/>
</dbReference>
<feature type="domain" description="AMP-binding enzyme C-terminal" evidence="4">
    <location>
        <begin position="449"/>
        <end position="524"/>
    </location>
</feature>
<proteinExistence type="inferred from homology"/>
<dbReference type="InterPro" id="IPR000873">
    <property type="entry name" value="AMP-dep_synth/lig_dom"/>
</dbReference>
<dbReference type="FunFam" id="3.30.300.30:FF:000008">
    <property type="entry name" value="2,3-dihydroxybenzoate-AMP ligase"/>
    <property type="match status" value="1"/>
</dbReference>
<dbReference type="FunCoup" id="A0A2P6N8L9">
    <property type="interactions" value="98"/>
</dbReference>
<reference evidence="5 6" key="1">
    <citation type="journal article" date="2018" name="Genome Biol. Evol.">
        <title>Multiple Roots of Fruiting Body Formation in Amoebozoa.</title>
        <authorList>
            <person name="Hillmann F."/>
            <person name="Forbes G."/>
            <person name="Novohradska S."/>
            <person name="Ferling I."/>
            <person name="Riege K."/>
            <person name="Groth M."/>
            <person name="Westermann M."/>
            <person name="Marz M."/>
            <person name="Spaller T."/>
            <person name="Winckler T."/>
            <person name="Schaap P."/>
            <person name="Glockner G."/>
        </authorList>
    </citation>
    <scope>NUCLEOTIDE SEQUENCE [LARGE SCALE GENOMIC DNA]</scope>
    <source>
        <strain evidence="5 6">Jena</strain>
    </source>
</reference>
<dbReference type="InterPro" id="IPR045851">
    <property type="entry name" value="AMP-bd_C_sf"/>
</dbReference>
<dbReference type="Gene3D" id="2.30.38.10">
    <property type="entry name" value="Luciferase, Domain 3"/>
    <property type="match status" value="1"/>
</dbReference>
<name>A0A2P6N8L9_9EUKA</name>
<evidence type="ECO:0000256" key="1">
    <source>
        <dbReference type="ARBA" id="ARBA00006432"/>
    </source>
</evidence>
<dbReference type="GO" id="GO:0031956">
    <property type="term" value="F:medium-chain fatty acid-CoA ligase activity"/>
    <property type="evidence" value="ECO:0007669"/>
    <property type="project" value="TreeGrafter"/>
</dbReference>
<dbReference type="AlphaFoldDB" id="A0A2P6N8L9"/>
<evidence type="ECO:0000313" key="5">
    <source>
        <dbReference type="EMBL" id="PRP80307.1"/>
    </source>
</evidence>
<evidence type="ECO:0000259" key="4">
    <source>
        <dbReference type="Pfam" id="PF13193"/>
    </source>
</evidence>
<dbReference type="InterPro" id="IPR020845">
    <property type="entry name" value="AMP-binding_CS"/>
</dbReference>
<evidence type="ECO:0000259" key="3">
    <source>
        <dbReference type="Pfam" id="PF00501"/>
    </source>
</evidence>
<protein>
    <submittedName>
        <fullName evidence="5">Long chain acyl-CoA synthetase (AMP-forming) /AMP-acid ligase II</fullName>
    </submittedName>
</protein>
<dbReference type="InParanoid" id="A0A2P6N8L9"/>
<dbReference type="Gene3D" id="3.30.300.30">
    <property type="match status" value="1"/>
</dbReference>
<evidence type="ECO:0000256" key="2">
    <source>
        <dbReference type="ARBA" id="ARBA00022598"/>
    </source>
</evidence>
<organism evidence="5 6">
    <name type="scientific">Planoprotostelium fungivorum</name>
    <dbReference type="NCBI Taxonomy" id="1890364"/>
    <lineage>
        <taxon>Eukaryota</taxon>
        <taxon>Amoebozoa</taxon>
        <taxon>Evosea</taxon>
        <taxon>Variosea</taxon>
        <taxon>Cavosteliida</taxon>
        <taxon>Cavosteliaceae</taxon>
        <taxon>Planoprotostelium</taxon>
    </lineage>
</organism>
<dbReference type="Gene3D" id="3.40.50.980">
    <property type="match status" value="2"/>
</dbReference>
<gene>
    <name evidence="5" type="ORF">PROFUN_11785</name>
</gene>
<dbReference type="EMBL" id="MDYQ01000154">
    <property type="protein sequence ID" value="PRP80307.1"/>
    <property type="molecule type" value="Genomic_DNA"/>
</dbReference>
<comment type="similarity">
    <text evidence="1">Belongs to the ATP-dependent AMP-binding enzyme family.</text>
</comment>
<dbReference type="InterPro" id="IPR025110">
    <property type="entry name" value="AMP-bd_C"/>
</dbReference>
<accession>A0A2P6N8L9</accession>
<sequence length="538" mass="59735">MSTALPPDTLFQQFSNALNRYDHWIKQADASERVWLNYYGRTITFAESEVLTNKLACHLFHHGVTKGDRVALFLQNVPEFMLSIIAAWKLGATIVSVSPMYKERELTHIINDSGSKVIITFEGSFSDIVLNAWKDCSTLQHLITTHPTDFLPADTRHFPELDVLLKSFTRRQFPKDKSVSSYSSILSSQLARVPERKEITLDDPAFLTYTSGTTGPAKGAINSHKNVVYQGHISEIFWKMNRESSIITLAPLFHITGLICLGTASIFLGCPLLLTLQFHPSLVGRFKPVMGAGAITVFTSLLNDKVALGCDFSSITGGAPISVTIVDQFRKQFGIELYTAYGMTETTAPSHFSPLGERAPFSTEHNAISCGKPLPFTQCKVVDEQGKELPDGEAGELVTFGPGVVAGYWKNEAETKKAFTMDGGIRTGDIGVRKKDMIIASGFKIWPREVEDVIMTHPKVRETAVVGIPDEYRGETVKAYVSLKPNVSLKPEELIEHCKKQMAAYKYPRVVEIVEDVPKNLAGKILRREVRQMAMAKL</sequence>
<dbReference type="PANTHER" id="PTHR43201">
    <property type="entry name" value="ACYL-COA SYNTHETASE"/>
    <property type="match status" value="1"/>
</dbReference>
<dbReference type="OrthoDB" id="10253869at2759"/>
<feature type="domain" description="AMP-dependent synthetase/ligase" evidence="3">
    <location>
        <begin position="31"/>
        <end position="409"/>
    </location>
</feature>
<dbReference type="Pfam" id="PF13193">
    <property type="entry name" value="AMP-binding_C"/>
    <property type="match status" value="1"/>
</dbReference>
<dbReference type="PANTHER" id="PTHR43201:SF5">
    <property type="entry name" value="MEDIUM-CHAIN ACYL-COA LIGASE ACSF2, MITOCHONDRIAL"/>
    <property type="match status" value="1"/>
</dbReference>
<keyword evidence="6" id="KW-1185">Reference proteome</keyword>
<evidence type="ECO:0000313" key="6">
    <source>
        <dbReference type="Proteomes" id="UP000241769"/>
    </source>
</evidence>
<dbReference type="SUPFAM" id="SSF56801">
    <property type="entry name" value="Acetyl-CoA synthetase-like"/>
    <property type="match status" value="1"/>
</dbReference>